<evidence type="ECO:0000256" key="2">
    <source>
        <dbReference type="ARBA" id="ARBA00022741"/>
    </source>
</evidence>
<comment type="caution">
    <text evidence="7">The sequence shown here is derived from an EMBL/GenBank/DDBJ whole genome shotgun (WGS) entry which is preliminary data.</text>
</comment>
<protein>
    <recommendedName>
        <fullName evidence="1">non-specific serine/threonine protein kinase</fullName>
        <ecNumber evidence="1">2.7.11.1</ecNumber>
    </recommendedName>
</protein>
<evidence type="ECO:0000313" key="8">
    <source>
        <dbReference type="Proteomes" id="UP000033483"/>
    </source>
</evidence>
<dbReference type="EC" id="2.7.11.1" evidence="1"/>
<reference evidence="7 8" key="1">
    <citation type="submission" date="2015-03" db="EMBL/GenBank/DDBJ databases">
        <authorList>
            <person name="Radwan O."/>
            <person name="Al-Naeli F.A."/>
            <person name="Rendon G.A."/>
            <person name="Fields C."/>
        </authorList>
    </citation>
    <scope>NUCLEOTIDE SEQUENCE [LARGE SCALE GENOMIC DNA]</scope>
    <source>
        <strain evidence="7">CR-DP1</strain>
    </source>
</reference>
<dbReference type="EMBL" id="LAEV01001274">
    <property type="protein sequence ID" value="KKA28579.1"/>
    <property type="molecule type" value="Genomic_DNA"/>
</dbReference>
<dbReference type="InterPro" id="IPR017441">
    <property type="entry name" value="Protein_kinase_ATP_BS"/>
</dbReference>
<evidence type="ECO:0000256" key="4">
    <source>
        <dbReference type="PROSITE-ProRule" id="PRU10141"/>
    </source>
</evidence>
<evidence type="ECO:0000313" key="7">
    <source>
        <dbReference type="EMBL" id="KKA28579.1"/>
    </source>
</evidence>
<gene>
    <name evidence="7" type="ORF">TD95_004378</name>
</gene>
<dbReference type="InterPro" id="IPR050235">
    <property type="entry name" value="CK1_Ser-Thr_kinase"/>
</dbReference>
<evidence type="ECO:0000256" key="3">
    <source>
        <dbReference type="ARBA" id="ARBA00022840"/>
    </source>
</evidence>
<dbReference type="AlphaFoldDB" id="A0A0F4ZD92"/>
<evidence type="ECO:0000256" key="1">
    <source>
        <dbReference type="ARBA" id="ARBA00012513"/>
    </source>
</evidence>
<dbReference type="SUPFAM" id="SSF56112">
    <property type="entry name" value="Protein kinase-like (PK-like)"/>
    <property type="match status" value="1"/>
</dbReference>
<keyword evidence="2 4" id="KW-0547">Nucleotide-binding</keyword>
<dbReference type="GO" id="GO:0004674">
    <property type="term" value="F:protein serine/threonine kinase activity"/>
    <property type="evidence" value="ECO:0007669"/>
    <property type="project" value="UniProtKB-EC"/>
</dbReference>
<dbReference type="PROSITE" id="PS00107">
    <property type="entry name" value="PROTEIN_KINASE_ATP"/>
    <property type="match status" value="1"/>
</dbReference>
<name>A0A0F4ZD92_9PEZI</name>
<evidence type="ECO:0000259" key="6">
    <source>
        <dbReference type="PROSITE" id="PS50011"/>
    </source>
</evidence>
<dbReference type="Gene3D" id="1.10.510.10">
    <property type="entry name" value="Transferase(Phosphotransferase) domain 1"/>
    <property type="match status" value="1"/>
</dbReference>
<accession>A0A0F4ZD92</accession>
<organism evidence="7 8">
    <name type="scientific">Thielaviopsis punctulata</name>
    <dbReference type="NCBI Taxonomy" id="72032"/>
    <lineage>
        <taxon>Eukaryota</taxon>
        <taxon>Fungi</taxon>
        <taxon>Dikarya</taxon>
        <taxon>Ascomycota</taxon>
        <taxon>Pezizomycotina</taxon>
        <taxon>Sordariomycetes</taxon>
        <taxon>Hypocreomycetidae</taxon>
        <taxon>Microascales</taxon>
        <taxon>Ceratocystidaceae</taxon>
        <taxon>Thielaviopsis</taxon>
    </lineage>
</organism>
<evidence type="ECO:0000256" key="5">
    <source>
        <dbReference type="SAM" id="MobiDB-lite"/>
    </source>
</evidence>
<dbReference type="Proteomes" id="UP000033483">
    <property type="component" value="Unassembled WGS sequence"/>
</dbReference>
<keyword evidence="8" id="KW-1185">Reference proteome</keyword>
<dbReference type="CDD" id="cd14016">
    <property type="entry name" value="STKc_CK1"/>
    <property type="match status" value="1"/>
</dbReference>
<feature type="binding site" evidence="4">
    <location>
        <position position="84"/>
    </location>
    <ligand>
        <name>ATP</name>
        <dbReference type="ChEBI" id="CHEBI:30616"/>
    </ligand>
</feature>
<dbReference type="PANTHER" id="PTHR11909">
    <property type="entry name" value="CASEIN KINASE-RELATED"/>
    <property type="match status" value="1"/>
</dbReference>
<feature type="domain" description="Protein kinase" evidence="6">
    <location>
        <begin position="56"/>
        <end position="329"/>
    </location>
</feature>
<dbReference type="PROSITE" id="PS00108">
    <property type="entry name" value="PROTEIN_KINASE_ST"/>
    <property type="match status" value="1"/>
</dbReference>
<sequence>MDSLATDIPRWLNTIQQVQDKISSRSSSSSVPPSPRQAAPATPAGEARPENKIAQWRLGKKIGTGSFGVIYDGEDDQGRKIAMKFESNNSDSPQLRDEYRSYKLLAGCNGICNVYGLGEQHLHHYLVMDALGPSLEMLYSKCKRKFSLKTVCMLGIQMIDRIHSIHQRNLIYRDVKPQNFLMGRSGSPDENKVFIVDLGMCKEYIDPITKQHIASGGSRALSGTVQFLSNNAVKAHQQSRRDDLESVCLVLIYFLRDGLPWATAGKTDEVARIKHETSTAALCAGLPPQFKEYMDYIRALGFDCPPDYAYLQGLLAAVLAAEGTTNDLVFDWGKLPVVAAMRPIWYDDAVQKTFSQLHKDIAGTRYRIMRATRTTRFSSSSRAAGLRLTSPGLPSAAATAAATRAASIPPADEHLAKAQKTLVHLSDKALRDSGWAEDFVTLRYSLQRALDLAAQQPNPPSSSSSSPAAAVAAAAAAAEPADEPESPRTRVWRPPRVSRPASKAGTPDKERPTTPRPDSAAGKDADGDFAAAVVGIRNLPASPIGKGSAPSELTPSARLPTMALYTYEAPALEVDDTEEVDVVKVPPYHTGKRDH</sequence>
<dbReference type="SMART" id="SM00220">
    <property type="entry name" value="S_TKc"/>
    <property type="match status" value="1"/>
</dbReference>
<dbReference type="Pfam" id="PF00069">
    <property type="entry name" value="Pkinase"/>
    <property type="match status" value="1"/>
</dbReference>
<dbReference type="InterPro" id="IPR008271">
    <property type="entry name" value="Ser/Thr_kinase_AS"/>
</dbReference>
<feature type="compositionally biased region" description="Low complexity" evidence="5">
    <location>
        <begin position="453"/>
        <end position="479"/>
    </location>
</feature>
<feature type="region of interest" description="Disordered" evidence="5">
    <location>
        <begin position="453"/>
        <end position="525"/>
    </location>
</feature>
<dbReference type="OrthoDB" id="5800476at2759"/>
<dbReference type="InterPro" id="IPR000719">
    <property type="entry name" value="Prot_kinase_dom"/>
</dbReference>
<dbReference type="GO" id="GO:0005524">
    <property type="term" value="F:ATP binding"/>
    <property type="evidence" value="ECO:0007669"/>
    <property type="project" value="UniProtKB-UniRule"/>
</dbReference>
<feature type="region of interest" description="Disordered" evidence="5">
    <location>
        <begin position="19"/>
        <end position="50"/>
    </location>
</feature>
<keyword evidence="3 4" id="KW-0067">ATP-binding</keyword>
<dbReference type="PROSITE" id="PS50011">
    <property type="entry name" value="PROTEIN_KINASE_DOM"/>
    <property type="match status" value="1"/>
</dbReference>
<dbReference type="InterPro" id="IPR011009">
    <property type="entry name" value="Kinase-like_dom_sf"/>
</dbReference>
<proteinExistence type="predicted"/>